<evidence type="ECO:0000313" key="2">
    <source>
        <dbReference type="EMBL" id="KJE92808.1"/>
    </source>
</evidence>
<dbReference type="EMBL" id="KE346364">
    <property type="protein sequence ID" value="KJE92808.1"/>
    <property type="molecule type" value="Genomic_DNA"/>
</dbReference>
<proteinExistence type="predicted"/>
<evidence type="ECO:0000313" key="3">
    <source>
        <dbReference type="Proteomes" id="UP000008743"/>
    </source>
</evidence>
<dbReference type="InParanoid" id="A0A0D2WPV2"/>
<keyword evidence="3" id="KW-1185">Reference proteome</keyword>
<accession>A0A0D2WPV2</accession>
<protein>
    <submittedName>
        <fullName evidence="2">Uncharacterized protein</fullName>
    </submittedName>
</protein>
<dbReference type="RefSeq" id="XP_004363436.1">
    <property type="nucleotide sequence ID" value="XM_004363379.2"/>
</dbReference>
<dbReference type="Proteomes" id="UP000008743">
    <property type="component" value="Unassembled WGS sequence"/>
</dbReference>
<evidence type="ECO:0000256" key="1">
    <source>
        <dbReference type="SAM" id="MobiDB-lite"/>
    </source>
</evidence>
<gene>
    <name evidence="2" type="ORF">CAOG_003708</name>
</gene>
<organism evidence="2 3">
    <name type="scientific">Capsaspora owczarzaki (strain ATCC 30864)</name>
    <dbReference type="NCBI Taxonomy" id="595528"/>
    <lineage>
        <taxon>Eukaryota</taxon>
        <taxon>Filasterea</taxon>
        <taxon>Capsaspora</taxon>
    </lineage>
</organism>
<reference evidence="3" key="1">
    <citation type="submission" date="2011-02" db="EMBL/GenBank/DDBJ databases">
        <title>The Genome Sequence of Capsaspora owczarzaki ATCC 30864.</title>
        <authorList>
            <person name="Russ C."/>
            <person name="Cuomo C."/>
            <person name="Burger G."/>
            <person name="Gray M.W."/>
            <person name="Holland P.W.H."/>
            <person name="King N."/>
            <person name="Lang F.B.F."/>
            <person name="Roger A.J."/>
            <person name="Ruiz-Trillo I."/>
            <person name="Young S.K."/>
            <person name="Zeng Q."/>
            <person name="Gargeya S."/>
            <person name="Alvarado L."/>
            <person name="Berlin A."/>
            <person name="Chapman S.B."/>
            <person name="Chen Z."/>
            <person name="Freedman E."/>
            <person name="Gellesch M."/>
            <person name="Goldberg J."/>
            <person name="Griggs A."/>
            <person name="Gujja S."/>
            <person name="Heilman E."/>
            <person name="Heiman D."/>
            <person name="Howarth C."/>
            <person name="Mehta T."/>
            <person name="Neiman D."/>
            <person name="Pearson M."/>
            <person name="Roberts A."/>
            <person name="Saif S."/>
            <person name="Shea T."/>
            <person name="Shenoy N."/>
            <person name="Sisk P."/>
            <person name="Stolte C."/>
            <person name="Sykes S."/>
            <person name="White J."/>
            <person name="Yandava C."/>
            <person name="Haas B."/>
            <person name="Nusbaum C."/>
            <person name="Birren B."/>
        </authorList>
    </citation>
    <scope>NUCLEOTIDE SEQUENCE</scope>
    <source>
        <strain evidence="3">ATCC 30864</strain>
    </source>
</reference>
<name>A0A0D2WPV2_CAPO3</name>
<sequence length="179" mass="19704">MSQNQARKSPAISAPAPQIADPAVWQLRVAILRGSKPSDADRMIDIRVPVADPSQPLLFSALREALENDRPVEAKYRESPIFKFYNTATNTWYEDEEPVVAKVVHTFAGFRGAGVTKQKTKPKISSWRKLHLAAERRAQQALKAKQTLPEAQPPPPPAEAEAEASPAVVEAPLRPEPVV</sequence>
<dbReference type="AlphaFoldDB" id="A0A0D2WPV2"/>
<feature type="region of interest" description="Disordered" evidence="1">
    <location>
        <begin position="138"/>
        <end position="179"/>
    </location>
</feature>
<feature type="compositionally biased region" description="Low complexity" evidence="1">
    <location>
        <begin position="163"/>
        <end position="172"/>
    </location>
</feature>